<evidence type="ECO:0000259" key="4">
    <source>
        <dbReference type="PROSITE" id="PS50089"/>
    </source>
</evidence>
<dbReference type="GO" id="GO:0016567">
    <property type="term" value="P:protein ubiquitination"/>
    <property type="evidence" value="ECO:0007669"/>
    <property type="project" value="UniProtKB-UniPathway"/>
</dbReference>
<keyword evidence="1" id="KW-0862">Zinc</keyword>
<dbReference type="Pfam" id="PF13639">
    <property type="entry name" value="zf-RING_2"/>
    <property type="match status" value="1"/>
</dbReference>
<protein>
    <recommendedName>
        <fullName evidence="4">RING-type domain-containing protein</fullName>
    </recommendedName>
</protein>
<organism evidence="5">
    <name type="scientific">Fagus sylvatica</name>
    <name type="common">Beechnut</name>
    <dbReference type="NCBI Taxonomy" id="28930"/>
    <lineage>
        <taxon>Eukaryota</taxon>
        <taxon>Viridiplantae</taxon>
        <taxon>Streptophyta</taxon>
        <taxon>Embryophyta</taxon>
        <taxon>Tracheophyta</taxon>
        <taxon>Spermatophyta</taxon>
        <taxon>Magnoliopsida</taxon>
        <taxon>eudicotyledons</taxon>
        <taxon>Gunneridae</taxon>
        <taxon>Pentapetalae</taxon>
        <taxon>rosids</taxon>
        <taxon>fabids</taxon>
        <taxon>Fagales</taxon>
        <taxon>Fagaceae</taxon>
        <taxon>Fagus</taxon>
    </lineage>
</organism>
<evidence type="ECO:0000313" key="5">
    <source>
        <dbReference type="EMBL" id="SPD34089.1"/>
    </source>
</evidence>
<sequence length="169" mass="18372">MDDNPRISILLFAAGSAAIMVTIYHCIVVCWSNRQANNSQSPQHFVSATVETSSGSPNNSAAQFIPAHKYQKGTGLVGDEYHGGTCAVCLCEFEEGEELRTLPGCMHSFHVPCIDMWLHSHTSCPMCRSDATPSPSPLVSRDGMDLRSGESDAQSETLREIVVQSARRV</sequence>
<dbReference type="AlphaFoldDB" id="A0A2N9JC94"/>
<dbReference type="GO" id="GO:0008270">
    <property type="term" value="F:zinc ion binding"/>
    <property type="evidence" value="ECO:0007669"/>
    <property type="project" value="UniProtKB-KW"/>
</dbReference>
<dbReference type="Gene3D" id="3.30.40.10">
    <property type="entry name" value="Zinc/RING finger domain, C3HC4 (zinc finger)"/>
    <property type="match status" value="1"/>
</dbReference>
<dbReference type="InterPro" id="IPR001841">
    <property type="entry name" value="Znf_RING"/>
</dbReference>
<dbReference type="PROSITE" id="PS50089">
    <property type="entry name" value="ZF_RING_2"/>
    <property type="match status" value="1"/>
</dbReference>
<keyword evidence="1" id="KW-0863">Zinc-finger</keyword>
<evidence type="ECO:0000256" key="3">
    <source>
        <dbReference type="SAM" id="Phobius"/>
    </source>
</evidence>
<evidence type="ECO:0000256" key="2">
    <source>
        <dbReference type="SAM" id="MobiDB-lite"/>
    </source>
</evidence>
<accession>A0A2N9JC94</accession>
<keyword evidence="3" id="KW-0812">Transmembrane</keyword>
<dbReference type="PANTHER" id="PTHR45676:SF177">
    <property type="entry name" value="RING-TYPE E3 UBIQUITIN TRANSFERASE"/>
    <property type="match status" value="1"/>
</dbReference>
<dbReference type="SMART" id="SM00184">
    <property type="entry name" value="RING"/>
    <property type="match status" value="1"/>
</dbReference>
<dbReference type="EMBL" id="OIVN01006489">
    <property type="protein sequence ID" value="SPD34089.1"/>
    <property type="molecule type" value="Genomic_DNA"/>
</dbReference>
<reference evidence="5" key="1">
    <citation type="submission" date="2018-02" db="EMBL/GenBank/DDBJ databases">
        <authorList>
            <person name="Cohen D.B."/>
            <person name="Kent A.D."/>
        </authorList>
    </citation>
    <scope>NUCLEOTIDE SEQUENCE</scope>
</reference>
<proteinExistence type="predicted"/>
<evidence type="ECO:0000256" key="1">
    <source>
        <dbReference type="PROSITE-ProRule" id="PRU00175"/>
    </source>
</evidence>
<dbReference type="CDD" id="cd16461">
    <property type="entry name" value="RING-H2_EL5-like"/>
    <property type="match status" value="1"/>
</dbReference>
<feature type="transmembrane region" description="Helical" evidence="3">
    <location>
        <begin position="6"/>
        <end position="31"/>
    </location>
</feature>
<feature type="domain" description="RING-type" evidence="4">
    <location>
        <begin position="86"/>
        <end position="128"/>
    </location>
</feature>
<name>A0A2N9JC94_FAGSY</name>
<dbReference type="InterPro" id="IPR013083">
    <property type="entry name" value="Znf_RING/FYVE/PHD"/>
</dbReference>
<gene>
    <name evidence="5" type="ORF">FSB_LOCUS61971</name>
</gene>
<keyword evidence="3" id="KW-0472">Membrane</keyword>
<keyword evidence="1" id="KW-0479">Metal-binding</keyword>
<dbReference type="SUPFAM" id="SSF57850">
    <property type="entry name" value="RING/U-box"/>
    <property type="match status" value="1"/>
</dbReference>
<keyword evidence="3" id="KW-1133">Transmembrane helix</keyword>
<dbReference type="PANTHER" id="PTHR45676">
    <property type="entry name" value="RING-H2 FINGER PROTEIN ATL51-RELATED"/>
    <property type="match status" value="1"/>
</dbReference>
<dbReference type="UniPathway" id="UPA00143"/>
<feature type="region of interest" description="Disordered" evidence="2">
    <location>
        <begin position="135"/>
        <end position="157"/>
    </location>
</feature>